<dbReference type="OrthoDB" id="3280727at2"/>
<keyword evidence="2" id="KW-1185">Reference proteome</keyword>
<protein>
    <submittedName>
        <fullName evidence="1">Uncharacterized protein</fullName>
    </submittedName>
</protein>
<sequence>MWRPPAGTAAVPLDAGVWTRPALRPERTRLPVTGVLPGGVERDDPLPPRPWYRFPPDGRVFRRTLVRLPAARGPWPRALHEERRGRPWADPF</sequence>
<comment type="caution">
    <text evidence="1">The sequence shown here is derived from an EMBL/GenBank/DDBJ whole genome shotgun (WGS) entry which is preliminary data.</text>
</comment>
<organism evidence="1 2">
    <name type="scientific">Streptomyces solincola</name>
    <dbReference type="NCBI Taxonomy" id="2100817"/>
    <lineage>
        <taxon>Bacteria</taxon>
        <taxon>Bacillati</taxon>
        <taxon>Actinomycetota</taxon>
        <taxon>Actinomycetes</taxon>
        <taxon>Kitasatosporales</taxon>
        <taxon>Streptomycetaceae</taxon>
        <taxon>Streptomyces</taxon>
    </lineage>
</organism>
<reference evidence="1 2" key="1">
    <citation type="submission" date="2018-03" db="EMBL/GenBank/DDBJ databases">
        <title>Novel Streptomyces sp. from soil.</title>
        <authorList>
            <person name="Tan G.Y.A."/>
            <person name="Lee Z.Y."/>
        </authorList>
    </citation>
    <scope>NUCLEOTIDE SEQUENCE [LARGE SCALE GENOMIC DNA]</scope>
    <source>
        <strain evidence="1 2">ST5x</strain>
    </source>
</reference>
<dbReference type="RefSeq" id="WP_105870138.1">
    <property type="nucleotide sequence ID" value="NZ_PVLV01000290.1"/>
</dbReference>
<gene>
    <name evidence="1" type="ORF">C6N75_19155</name>
</gene>
<proteinExistence type="predicted"/>
<dbReference type="EMBL" id="PVLV01000290">
    <property type="protein sequence ID" value="PRH77661.1"/>
    <property type="molecule type" value="Genomic_DNA"/>
</dbReference>
<evidence type="ECO:0000313" key="1">
    <source>
        <dbReference type="EMBL" id="PRH77661.1"/>
    </source>
</evidence>
<dbReference type="Proteomes" id="UP000239322">
    <property type="component" value="Unassembled WGS sequence"/>
</dbReference>
<accession>A0A2S9PTC7</accession>
<dbReference type="AlphaFoldDB" id="A0A2S9PTC7"/>
<name>A0A2S9PTC7_9ACTN</name>
<evidence type="ECO:0000313" key="2">
    <source>
        <dbReference type="Proteomes" id="UP000239322"/>
    </source>
</evidence>